<evidence type="ECO:0000313" key="6">
    <source>
        <dbReference type="Proteomes" id="UP000538955"/>
    </source>
</evidence>
<dbReference type="Gene3D" id="3.40.190.10">
    <property type="entry name" value="Periplasmic binding protein-like II"/>
    <property type="match status" value="1"/>
</dbReference>
<dbReference type="EMBL" id="JABBMI010000044">
    <property type="protein sequence ID" value="NMK53812.1"/>
    <property type="molecule type" value="Genomic_DNA"/>
</dbReference>
<name>A0A7Z8E2I2_STACP</name>
<dbReference type="SUPFAM" id="SSF53850">
    <property type="entry name" value="Periplasmic binding protein-like II"/>
    <property type="match status" value="1"/>
</dbReference>
<dbReference type="Proteomes" id="UP000291949">
    <property type="component" value="Unassembled WGS sequence"/>
</dbReference>
<dbReference type="PROSITE" id="PS51257">
    <property type="entry name" value="PROKAR_LIPOPROTEIN"/>
    <property type="match status" value="1"/>
</dbReference>
<evidence type="ECO:0000313" key="4">
    <source>
        <dbReference type="EMBL" id="TBW76177.1"/>
    </source>
</evidence>
<accession>A0A7Z8E2I2</accession>
<reference evidence="6 7" key="2">
    <citation type="submission" date="2020-04" db="EMBL/GenBank/DDBJ databases">
        <title>The Epidemiology and Molecular Characteristics of Linezolid-Resistant Staphylococcus capitis in Huashan Hospital, Shanghai.</title>
        <authorList>
            <person name="Ding L."/>
            <person name="Li P."/>
            <person name="Yang Y."/>
            <person name="Lin D."/>
            <person name="Xu X."/>
        </authorList>
    </citation>
    <scope>NUCLEOTIDE SEQUENCE [LARGE SCALE GENOMIC DNA]</scope>
    <source>
        <strain evidence="3 7">12-86</strain>
        <strain evidence="2 6">17-84</strain>
    </source>
</reference>
<dbReference type="GO" id="GO:0022857">
    <property type="term" value="F:transmembrane transporter activity"/>
    <property type="evidence" value="ECO:0007669"/>
    <property type="project" value="InterPro"/>
</dbReference>
<organism evidence="4 5">
    <name type="scientific">Staphylococcus capitis</name>
    <dbReference type="NCBI Taxonomy" id="29388"/>
    <lineage>
        <taxon>Bacteria</taxon>
        <taxon>Bacillati</taxon>
        <taxon>Bacillota</taxon>
        <taxon>Bacilli</taxon>
        <taxon>Bacillales</taxon>
        <taxon>Staphylococcaceae</taxon>
        <taxon>Staphylococcus</taxon>
    </lineage>
</organism>
<evidence type="ECO:0000313" key="5">
    <source>
        <dbReference type="Proteomes" id="UP000291949"/>
    </source>
</evidence>
<dbReference type="Pfam" id="PF04069">
    <property type="entry name" value="OpuAC"/>
    <property type="match status" value="1"/>
</dbReference>
<reference evidence="4 5" key="1">
    <citation type="journal article" date="2019" name="Sci. Transl. Med.">
        <title>Quorum sensing between bacterial species on the skin protects against epidermal injury in atopic dermatitis.</title>
        <authorList>
            <person name="Williams M.R."/>
        </authorList>
    </citation>
    <scope>NUCLEOTIDE SEQUENCE [LARGE SCALE GENOMIC DNA]</scope>
    <source>
        <strain evidence="4 5">H8</strain>
    </source>
</reference>
<evidence type="ECO:0000259" key="1">
    <source>
        <dbReference type="Pfam" id="PF04069"/>
    </source>
</evidence>
<protein>
    <submittedName>
        <fullName evidence="4">Osmoprotectant ABC transporter substrate-binding protein</fullName>
    </submittedName>
</protein>
<dbReference type="Gene3D" id="3.40.190.120">
    <property type="entry name" value="Osmoprotection protein (prox), domain 2"/>
    <property type="match status" value="1"/>
</dbReference>
<dbReference type="GeneID" id="93668300"/>
<evidence type="ECO:0000313" key="7">
    <source>
        <dbReference type="Proteomes" id="UP000550736"/>
    </source>
</evidence>
<dbReference type="Proteomes" id="UP000550736">
    <property type="component" value="Unassembled WGS sequence"/>
</dbReference>
<gene>
    <name evidence="4" type="ORF">EQ811_10080</name>
    <name evidence="3" type="ORF">HHM13_02750</name>
    <name evidence="2" type="ORF">HHM24_03480</name>
</gene>
<comment type="caution">
    <text evidence="4">The sequence shown here is derived from an EMBL/GenBank/DDBJ whole genome shotgun (WGS) entry which is preliminary data.</text>
</comment>
<dbReference type="InterPro" id="IPR007210">
    <property type="entry name" value="ABC_Gly_betaine_transp_sub-bd"/>
</dbReference>
<dbReference type="GO" id="GO:0043190">
    <property type="term" value="C:ATP-binding cassette (ABC) transporter complex"/>
    <property type="evidence" value="ECO:0007669"/>
    <property type="project" value="InterPro"/>
</dbReference>
<sequence length="320" mass="35802">MNKYKKYIVVLVLCLTVLSGCNLPGLKNSNSDDDVKITSLGTSESQIISHMMRLLIEHDTHGKIKPTLINNLGSSVIQHNAVASGQANMSGTRYTGTDLTGALNEKPIKDPKKAMKATQKGFEEKYHQKFFNSYGFANSYSLIVTKETAKKYHLNTVSDLKKHAKDLRVGMDSSWKDRKGDGYPAFKKEYGFDFGTVRPMQIGLVYDALNSGKLDVAVGYSTDGRIAAYDLKVLKDDKKFFPPYDASPLATDQLLKEHPELKPILKKMEGKISTKQMQKLNYQADGKGEEPATVAEKFLKKHNYFEDDNSKKKGGQNNER</sequence>
<keyword evidence="6" id="KW-1185">Reference proteome</keyword>
<proteinExistence type="predicted"/>
<dbReference type="RefSeq" id="WP_023350901.1">
    <property type="nucleotide sequence ID" value="NZ_AP014956.1"/>
</dbReference>
<feature type="domain" description="ABC-type glycine betaine transport system substrate-binding" evidence="1">
    <location>
        <begin position="34"/>
        <end position="301"/>
    </location>
</feature>
<dbReference type="EMBL" id="JABBLX010000004">
    <property type="protein sequence ID" value="NMK97022.1"/>
    <property type="molecule type" value="Genomic_DNA"/>
</dbReference>
<dbReference type="CDD" id="cd13608">
    <property type="entry name" value="PBP2_OpuCC_like"/>
    <property type="match status" value="1"/>
</dbReference>
<dbReference type="AlphaFoldDB" id="A0A7Z8E2I2"/>
<evidence type="ECO:0000313" key="3">
    <source>
        <dbReference type="EMBL" id="NMK97022.1"/>
    </source>
</evidence>
<evidence type="ECO:0000313" key="2">
    <source>
        <dbReference type="EMBL" id="NMK53812.1"/>
    </source>
</evidence>
<dbReference type="EMBL" id="SCHC01000003">
    <property type="protein sequence ID" value="TBW76177.1"/>
    <property type="molecule type" value="Genomic_DNA"/>
</dbReference>
<dbReference type="Proteomes" id="UP000538955">
    <property type="component" value="Unassembled WGS sequence"/>
</dbReference>